<evidence type="ECO:0000313" key="2">
    <source>
        <dbReference type="Proteomes" id="UP000288028"/>
    </source>
</evidence>
<gene>
    <name evidence="1" type="ORF">CBF28_04005</name>
</gene>
<dbReference type="RefSeq" id="WP_126792205.1">
    <property type="nucleotide sequence ID" value="NZ_CP060720.1"/>
</dbReference>
<dbReference type="AlphaFoldDB" id="A0A430B703"/>
<name>A0A430B703_9ENTE</name>
<dbReference type="Proteomes" id="UP000288028">
    <property type="component" value="Unassembled WGS sequence"/>
</dbReference>
<dbReference type="GeneID" id="95581378"/>
<proteinExistence type="predicted"/>
<dbReference type="EMBL" id="NGKB01000003">
    <property type="protein sequence ID" value="RSU16124.1"/>
    <property type="molecule type" value="Genomic_DNA"/>
</dbReference>
<protein>
    <recommendedName>
        <fullName evidence="3">Alternate signal-mediated exported protein</fullName>
    </recommendedName>
</protein>
<evidence type="ECO:0000313" key="1">
    <source>
        <dbReference type="EMBL" id="RSU16124.1"/>
    </source>
</evidence>
<reference evidence="1 2" key="1">
    <citation type="submission" date="2017-05" db="EMBL/GenBank/DDBJ databases">
        <title>Vagococcus spp. assemblies.</title>
        <authorList>
            <person name="Gulvik C.A."/>
        </authorList>
    </citation>
    <scope>NUCLEOTIDE SEQUENCE [LARGE SCALE GENOMIC DNA]</scope>
    <source>
        <strain evidence="1 2">SS1714</strain>
    </source>
</reference>
<comment type="caution">
    <text evidence="1">The sequence shown here is derived from an EMBL/GenBank/DDBJ whole genome shotgun (WGS) entry which is preliminary data.</text>
</comment>
<evidence type="ECO:0008006" key="3">
    <source>
        <dbReference type="Google" id="ProtNLM"/>
    </source>
</evidence>
<dbReference type="OrthoDB" id="2181557at2"/>
<accession>A0A430B703</accession>
<sequence>MKKSRNRNNPSKKMSTSKAIKLVLKENKPLFAAFGTGFVLVLVIGSTFAWSSYSSWVKNHMQSEVGTLDVKIIEEFEQDSVFEQGKKITKKVDVKNISKNPAIVRVQFEESTATFKVDDSTGMLQKKKKESSDKVATTSDVNSWEKGNIYQGKLEKEKFYVIGDSKINYQYKFQETDTRPDLLKPFSLVFSNGVKTVPDVTSTDPYWLYDDGFFYYSKVLEGGTQSGVSVLEAVNVLKENLVNPSKNKLYKIDVSAYGVRANSDSLAKWTPSQSVVQMYEADDKFEK</sequence>
<organism evidence="1 2">
    <name type="scientific">Vagococcus carniphilus</name>
    <dbReference type="NCBI Taxonomy" id="218144"/>
    <lineage>
        <taxon>Bacteria</taxon>
        <taxon>Bacillati</taxon>
        <taxon>Bacillota</taxon>
        <taxon>Bacilli</taxon>
        <taxon>Lactobacillales</taxon>
        <taxon>Enterococcaceae</taxon>
        <taxon>Vagococcus</taxon>
    </lineage>
</organism>
<keyword evidence="2" id="KW-1185">Reference proteome</keyword>